<dbReference type="SUPFAM" id="SSF53448">
    <property type="entry name" value="Nucleotide-diphospho-sugar transferases"/>
    <property type="match status" value="1"/>
</dbReference>
<dbReference type="Pfam" id="PF00535">
    <property type="entry name" value="Glycos_transf_2"/>
    <property type="match status" value="1"/>
</dbReference>
<feature type="domain" description="Glycosyltransferase 2-like" evidence="1">
    <location>
        <begin position="7"/>
        <end position="114"/>
    </location>
</feature>
<protein>
    <submittedName>
        <fullName evidence="2">UDP-glucose-undecaprenyl-phosphate glucosyltransferase</fullName>
    </submittedName>
</protein>
<evidence type="ECO:0000313" key="3">
    <source>
        <dbReference type="Proteomes" id="UP000033856"/>
    </source>
</evidence>
<dbReference type="GO" id="GO:0016740">
    <property type="term" value="F:transferase activity"/>
    <property type="evidence" value="ECO:0007669"/>
    <property type="project" value="UniProtKB-KW"/>
</dbReference>
<dbReference type="GO" id="GO:0006487">
    <property type="term" value="P:protein N-linked glycosylation"/>
    <property type="evidence" value="ECO:0007669"/>
    <property type="project" value="TreeGrafter"/>
</dbReference>
<dbReference type="AlphaFoldDB" id="A0A0G0XJC9"/>
<dbReference type="EMBL" id="LCCD01000013">
    <property type="protein sequence ID" value="KKS24999.1"/>
    <property type="molecule type" value="Genomic_DNA"/>
</dbReference>
<name>A0A0G0XJC9_9BACT</name>
<evidence type="ECO:0000313" key="2">
    <source>
        <dbReference type="EMBL" id="KKS24999.1"/>
    </source>
</evidence>
<reference evidence="2 3" key="1">
    <citation type="journal article" date="2015" name="Nature">
        <title>rRNA introns, odd ribosomes, and small enigmatic genomes across a large radiation of phyla.</title>
        <authorList>
            <person name="Brown C.T."/>
            <person name="Hug L.A."/>
            <person name="Thomas B.C."/>
            <person name="Sharon I."/>
            <person name="Castelle C.J."/>
            <person name="Singh A."/>
            <person name="Wilkins M.J."/>
            <person name="Williams K.H."/>
            <person name="Banfield J.F."/>
        </authorList>
    </citation>
    <scope>NUCLEOTIDE SEQUENCE [LARGE SCALE GENOMIC DNA]</scope>
</reference>
<comment type="caution">
    <text evidence="2">The sequence shown here is derived from an EMBL/GenBank/DDBJ whole genome shotgun (WGS) entry which is preliminary data.</text>
</comment>
<gene>
    <name evidence="2" type="ORF">UU83_C0013G0014</name>
</gene>
<organism evidence="2 3">
    <name type="scientific">Candidatus Jorgensenbacteria bacterium GW2011_GWF2_41_8</name>
    <dbReference type="NCBI Taxonomy" id="1618667"/>
    <lineage>
        <taxon>Bacteria</taxon>
        <taxon>Candidatus Joergenseniibacteriota</taxon>
    </lineage>
</organism>
<evidence type="ECO:0000259" key="1">
    <source>
        <dbReference type="Pfam" id="PF00535"/>
    </source>
</evidence>
<keyword evidence="2" id="KW-0808">Transferase</keyword>
<dbReference type="Gene3D" id="3.90.550.10">
    <property type="entry name" value="Spore Coat Polysaccharide Biosynthesis Protein SpsA, Chain A"/>
    <property type="match status" value="1"/>
</dbReference>
<dbReference type="Proteomes" id="UP000033856">
    <property type="component" value="Unassembled WGS sequence"/>
</dbReference>
<accession>A0A0G0XJC9</accession>
<sequence>MADIELSIVLPVFNGADILEWSLKWLQSWIIEKPYKVELIVVNDGSTDATKNISENFLGTLDYYQFINFPENRGKGFATKAGMRAASGKFVVFTDADLSYGVDIFDAMHQCMRTDKNIQLLYGSRRHPQSKGYAGYTKLRRFSSLLFSNLVCFIVLPGVKDTQCGVKMFRKEFAALAAQKLTINHFAFDIELFVIAKAHNLMFQDFPVALSHREESSVRLITDALFMIKDICLMKINIWLGRYK</sequence>
<dbReference type="InterPro" id="IPR029044">
    <property type="entry name" value="Nucleotide-diphossugar_trans"/>
</dbReference>
<proteinExistence type="predicted"/>
<dbReference type="PANTHER" id="PTHR10859:SF91">
    <property type="entry name" value="DOLICHYL-PHOSPHATE BETA-GLUCOSYLTRANSFERASE"/>
    <property type="match status" value="1"/>
</dbReference>
<dbReference type="InterPro" id="IPR001173">
    <property type="entry name" value="Glyco_trans_2-like"/>
</dbReference>
<dbReference type="PANTHER" id="PTHR10859">
    <property type="entry name" value="GLYCOSYL TRANSFERASE"/>
    <property type="match status" value="1"/>
</dbReference>